<name>A0AAW0AFH4_9AGAR</name>
<dbReference type="EMBL" id="JAWWNJ010000069">
    <property type="protein sequence ID" value="KAK7007834.1"/>
    <property type="molecule type" value="Genomic_DNA"/>
</dbReference>
<keyword evidence="2" id="KW-1185">Reference proteome</keyword>
<protein>
    <recommendedName>
        <fullName evidence="3">F-box domain-containing protein</fullName>
    </recommendedName>
</protein>
<dbReference type="Proteomes" id="UP001362999">
    <property type="component" value="Unassembled WGS sequence"/>
</dbReference>
<accession>A0AAW0AFH4</accession>
<reference evidence="1 2" key="1">
    <citation type="journal article" date="2024" name="J Genomics">
        <title>Draft genome sequencing and assembly of Favolaschia claudopus CIRM-BRFM 2984 isolated from oak limbs.</title>
        <authorList>
            <person name="Navarro D."/>
            <person name="Drula E."/>
            <person name="Chaduli D."/>
            <person name="Cazenave R."/>
            <person name="Ahrendt S."/>
            <person name="Wang J."/>
            <person name="Lipzen A."/>
            <person name="Daum C."/>
            <person name="Barry K."/>
            <person name="Grigoriev I.V."/>
            <person name="Favel A."/>
            <person name="Rosso M.N."/>
            <person name="Martin F."/>
        </authorList>
    </citation>
    <scope>NUCLEOTIDE SEQUENCE [LARGE SCALE GENOMIC DNA]</scope>
    <source>
        <strain evidence="1 2">CIRM-BRFM 2984</strain>
    </source>
</reference>
<evidence type="ECO:0000313" key="1">
    <source>
        <dbReference type="EMBL" id="KAK7007834.1"/>
    </source>
</evidence>
<comment type="caution">
    <text evidence="1">The sequence shown here is derived from an EMBL/GenBank/DDBJ whole genome shotgun (WGS) entry which is preliminary data.</text>
</comment>
<dbReference type="Gene3D" id="3.80.10.10">
    <property type="entry name" value="Ribonuclease Inhibitor"/>
    <property type="match status" value="1"/>
</dbReference>
<evidence type="ECO:0008006" key="3">
    <source>
        <dbReference type="Google" id="ProtNLM"/>
    </source>
</evidence>
<proteinExistence type="predicted"/>
<evidence type="ECO:0000313" key="2">
    <source>
        <dbReference type="Proteomes" id="UP001362999"/>
    </source>
</evidence>
<gene>
    <name evidence="1" type="ORF">R3P38DRAFT_3026353</name>
</gene>
<organism evidence="1 2">
    <name type="scientific">Favolaschia claudopus</name>
    <dbReference type="NCBI Taxonomy" id="2862362"/>
    <lineage>
        <taxon>Eukaryota</taxon>
        <taxon>Fungi</taxon>
        <taxon>Dikarya</taxon>
        <taxon>Basidiomycota</taxon>
        <taxon>Agaricomycotina</taxon>
        <taxon>Agaricomycetes</taxon>
        <taxon>Agaricomycetidae</taxon>
        <taxon>Agaricales</taxon>
        <taxon>Marasmiineae</taxon>
        <taxon>Mycenaceae</taxon>
        <taxon>Favolaschia</taxon>
    </lineage>
</organism>
<dbReference type="InterPro" id="IPR032675">
    <property type="entry name" value="LRR_dom_sf"/>
</dbReference>
<feature type="non-terminal residue" evidence="1">
    <location>
        <position position="492"/>
    </location>
</feature>
<dbReference type="AlphaFoldDB" id="A0AAW0AFH4"/>
<sequence length="492" mass="54501">MHRALEIPEIPPMIVSHFDPDNYELGSGENVDSPTLAALARCRVFHEAAVNQLWKKQETLVNLIRCLPEDISNIKDFEESDLVFHRPPIPSDWERADYYGRRVKICTIDEVLLHDLAAVMKLLRYRGANNYLLPNLVELHWVPTFTDALLDIDRVLGPRLSHLSMILLSGKLVEQFLATISRTRPSLTSIQLQANIDSVDVVILSRFVCAFPTLASLHLTSAIDADAILHLGKLGGFKSLTFDMSDASVLPGGLPRGQLFQDLSAFAFTGLSGEGLSLDRVTRLVQSSGRSPLTSFKIDFISLPSATSLEALFCALSEHCSRDALHTIEITFSSIQIPDTKSLVSSRGWTHLLLFPNLSSVQLLYPYRFDNEDMHAMATAWPKLEALELMSPRQNDPSITLRALLSFAKHCPKLESLQICLDARAVPSLALDDDPYPLHPALRRLFMEESLITHAKAVAASISCLFPNISFVHSSDPVGPGGDDDDPEFAAQ</sequence>